<keyword evidence="2" id="KW-1185">Reference proteome</keyword>
<evidence type="ECO:0000313" key="2">
    <source>
        <dbReference type="Proteomes" id="UP000324222"/>
    </source>
</evidence>
<reference evidence="1 2" key="1">
    <citation type="submission" date="2019-05" db="EMBL/GenBank/DDBJ databases">
        <title>Another draft genome of Portunus trituberculatus and its Hox gene families provides insights of decapod evolution.</title>
        <authorList>
            <person name="Jeong J.-H."/>
            <person name="Song I."/>
            <person name="Kim S."/>
            <person name="Choi T."/>
            <person name="Kim D."/>
            <person name="Ryu S."/>
            <person name="Kim W."/>
        </authorList>
    </citation>
    <scope>NUCLEOTIDE SEQUENCE [LARGE SCALE GENOMIC DNA]</scope>
    <source>
        <tissue evidence="1">Muscle</tissue>
    </source>
</reference>
<dbReference type="EMBL" id="VSRR010053918">
    <property type="protein sequence ID" value="MPC80403.1"/>
    <property type="molecule type" value="Genomic_DNA"/>
</dbReference>
<proteinExistence type="predicted"/>
<accession>A0A5B7IDQ8</accession>
<dbReference type="AlphaFoldDB" id="A0A5B7IDQ8"/>
<evidence type="ECO:0000313" key="1">
    <source>
        <dbReference type="EMBL" id="MPC80403.1"/>
    </source>
</evidence>
<sequence>MHLATAFSSLVCRGVQNVAVTAPSDLWRQECQLQIFTDPRLSRVSSTAEWHHGAAETRLRIFLAN</sequence>
<dbReference type="Proteomes" id="UP000324222">
    <property type="component" value="Unassembled WGS sequence"/>
</dbReference>
<name>A0A5B7IDQ8_PORTR</name>
<gene>
    <name evidence="1" type="ORF">E2C01_074981</name>
</gene>
<comment type="caution">
    <text evidence="1">The sequence shown here is derived from an EMBL/GenBank/DDBJ whole genome shotgun (WGS) entry which is preliminary data.</text>
</comment>
<protein>
    <submittedName>
        <fullName evidence="1">Uncharacterized protein</fullName>
    </submittedName>
</protein>
<organism evidence="1 2">
    <name type="scientific">Portunus trituberculatus</name>
    <name type="common">Swimming crab</name>
    <name type="synonym">Neptunus trituberculatus</name>
    <dbReference type="NCBI Taxonomy" id="210409"/>
    <lineage>
        <taxon>Eukaryota</taxon>
        <taxon>Metazoa</taxon>
        <taxon>Ecdysozoa</taxon>
        <taxon>Arthropoda</taxon>
        <taxon>Crustacea</taxon>
        <taxon>Multicrustacea</taxon>
        <taxon>Malacostraca</taxon>
        <taxon>Eumalacostraca</taxon>
        <taxon>Eucarida</taxon>
        <taxon>Decapoda</taxon>
        <taxon>Pleocyemata</taxon>
        <taxon>Brachyura</taxon>
        <taxon>Eubrachyura</taxon>
        <taxon>Portunoidea</taxon>
        <taxon>Portunidae</taxon>
        <taxon>Portuninae</taxon>
        <taxon>Portunus</taxon>
    </lineage>
</organism>